<dbReference type="InterPro" id="IPR011333">
    <property type="entry name" value="SKP1/BTB/POZ_sf"/>
</dbReference>
<evidence type="ECO:0000256" key="1">
    <source>
        <dbReference type="SAM" id="MobiDB-lite"/>
    </source>
</evidence>
<dbReference type="PROSITE" id="PS50097">
    <property type="entry name" value="BTB"/>
    <property type="match status" value="1"/>
</dbReference>
<sequence>MVKETNEFISDIFHEENIVKLNVGGKRYMTTRDTLCSKGENFFTSLLNNNIPSIKDDKGYRFIDRNGKLFYYILEFFRTGYIDIPDEDLIPGVFREADFYSIKNFEFQWVQQQLEIQNQLNLQNSNHQDVNGGSNSASSSNGESSSTQNNSNSPPPQRRNRNHQHNQNRVYNNDLLLRWSLVGMLEKILKI</sequence>
<gene>
    <name evidence="3" type="ORF">DLAC_07516</name>
</gene>
<dbReference type="PANTHER" id="PTHR11145">
    <property type="entry name" value="BTB/POZ DOMAIN-CONTAINING ADAPTER FOR CUL3-MEDIATED RHOA DEGRADATION PROTEIN FAMILY MEMBER"/>
    <property type="match status" value="1"/>
</dbReference>
<dbReference type="STRING" id="361077.A0A151ZCY0"/>
<dbReference type="InterPro" id="IPR045068">
    <property type="entry name" value="BACURD1-3"/>
</dbReference>
<accession>A0A151ZCY0</accession>
<feature type="compositionally biased region" description="Low complexity" evidence="1">
    <location>
        <begin position="124"/>
        <end position="152"/>
    </location>
</feature>
<evidence type="ECO:0000259" key="2">
    <source>
        <dbReference type="PROSITE" id="PS50097"/>
    </source>
</evidence>
<proteinExistence type="predicted"/>
<dbReference type="OrthoDB" id="2414723at2759"/>
<dbReference type="CDD" id="cd18316">
    <property type="entry name" value="BTB_POZ_KCTD-like"/>
    <property type="match status" value="1"/>
</dbReference>
<reference evidence="3 4" key="1">
    <citation type="submission" date="2015-12" db="EMBL/GenBank/DDBJ databases">
        <title>Dictyostelia acquired genes for synthesis and detection of signals that induce cell-type specialization by lateral gene transfer from prokaryotes.</title>
        <authorList>
            <person name="Gloeckner G."/>
            <person name="Schaap P."/>
        </authorList>
    </citation>
    <scope>NUCLEOTIDE SEQUENCE [LARGE SCALE GENOMIC DNA]</scope>
    <source>
        <strain evidence="3 4">TK</strain>
    </source>
</reference>
<dbReference type="InterPro" id="IPR000210">
    <property type="entry name" value="BTB/POZ_dom"/>
</dbReference>
<dbReference type="Gene3D" id="3.30.710.10">
    <property type="entry name" value="Potassium Channel Kv1.1, Chain A"/>
    <property type="match status" value="1"/>
</dbReference>
<dbReference type="AlphaFoldDB" id="A0A151ZCY0"/>
<protein>
    <submittedName>
        <fullName evidence="3">Leucine-rich repeat-containing protein (LRR)</fullName>
    </submittedName>
</protein>
<organism evidence="3 4">
    <name type="scientific">Tieghemostelium lacteum</name>
    <name type="common">Slime mold</name>
    <name type="synonym">Dictyostelium lacteum</name>
    <dbReference type="NCBI Taxonomy" id="361077"/>
    <lineage>
        <taxon>Eukaryota</taxon>
        <taxon>Amoebozoa</taxon>
        <taxon>Evosea</taxon>
        <taxon>Eumycetozoa</taxon>
        <taxon>Dictyostelia</taxon>
        <taxon>Dictyosteliales</taxon>
        <taxon>Raperosteliaceae</taxon>
        <taxon>Tieghemostelium</taxon>
    </lineage>
</organism>
<dbReference type="InterPro" id="IPR003131">
    <property type="entry name" value="T1-type_BTB"/>
</dbReference>
<dbReference type="Pfam" id="PF02214">
    <property type="entry name" value="BTB_2"/>
    <property type="match status" value="1"/>
</dbReference>
<dbReference type="SUPFAM" id="SSF54695">
    <property type="entry name" value="POZ domain"/>
    <property type="match status" value="1"/>
</dbReference>
<dbReference type="PANTHER" id="PTHR11145:SF8">
    <property type="entry name" value="RE57120P"/>
    <property type="match status" value="1"/>
</dbReference>
<dbReference type="SMART" id="SM00225">
    <property type="entry name" value="BTB"/>
    <property type="match status" value="1"/>
</dbReference>
<dbReference type="Proteomes" id="UP000076078">
    <property type="component" value="Unassembled WGS sequence"/>
</dbReference>
<name>A0A151ZCY0_TIELA</name>
<evidence type="ECO:0000313" key="3">
    <source>
        <dbReference type="EMBL" id="KYQ91734.1"/>
    </source>
</evidence>
<comment type="caution">
    <text evidence="3">The sequence shown here is derived from an EMBL/GenBank/DDBJ whole genome shotgun (WGS) entry which is preliminary data.</text>
</comment>
<keyword evidence="4" id="KW-1185">Reference proteome</keyword>
<dbReference type="InParanoid" id="A0A151ZCY0"/>
<evidence type="ECO:0000313" key="4">
    <source>
        <dbReference type="Proteomes" id="UP000076078"/>
    </source>
</evidence>
<feature type="domain" description="BTB" evidence="2">
    <location>
        <begin position="17"/>
        <end position="86"/>
    </location>
</feature>
<dbReference type="OMA" id="PMINDIV"/>
<dbReference type="EMBL" id="LODT01000034">
    <property type="protein sequence ID" value="KYQ91734.1"/>
    <property type="molecule type" value="Genomic_DNA"/>
</dbReference>
<feature type="region of interest" description="Disordered" evidence="1">
    <location>
        <begin position="124"/>
        <end position="167"/>
    </location>
</feature>
<dbReference type="GO" id="GO:0051260">
    <property type="term" value="P:protein homooligomerization"/>
    <property type="evidence" value="ECO:0007669"/>
    <property type="project" value="InterPro"/>
</dbReference>